<keyword evidence="8" id="KW-0472">Membrane</keyword>
<name>A0A5C4SG07_9FLAO</name>
<dbReference type="PANTHER" id="PTHR16631">
    <property type="entry name" value="GLUCAN 1,3-BETA-GLUCOSIDASE"/>
    <property type="match status" value="1"/>
</dbReference>
<keyword evidence="7 16" id="KW-0378">Hydrolase</keyword>
<dbReference type="RefSeq" id="WP_139698335.1">
    <property type="nucleotide sequence ID" value="NZ_CP074074.1"/>
</dbReference>
<keyword evidence="3" id="KW-1003">Cell membrane</keyword>
<reference evidence="16 17" key="1">
    <citation type="submission" date="2019-05" db="EMBL/GenBank/DDBJ databases">
        <title>Tamlana fucoidanivorans sp. nov., isolated from the surface of algae collected from Fujian province in China.</title>
        <authorList>
            <person name="Li J."/>
        </authorList>
    </citation>
    <scope>NUCLEOTIDE SEQUENCE [LARGE SCALE GENOMIC DNA]</scope>
    <source>
        <strain evidence="16 17">CW2-9</strain>
    </source>
</reference>
<dbReference type="SUPFAM" id="SSF51445">
    <property type="entry name" value="(Trans)glycosidases"/>
    <property type="match status" value="1"/>
</dbReference>
<keyword evidence="9" id="KW-0325">Glycoprotein</keyword>
<dbReference type="Gene3D" id="3.20.20.80">
    <property type="entry name" value="Glycosidases"/>
    <property type="match status" value="1"/>
</dbReference>
<keyword evidence="10" id="KW-0119">Carbohydrate metabolism</keyword>
<evidence type="ECO:0000256" key="6">
    <source>
        <dbReference type="ARBA" id="ARBA00022729"/>
    </source>
</evidence>
<keyword evidence="6" id="KW-0732">Signal</keyword>
<dbReference type="Pfam" id="PF00332">
    <property type="entry name" value="Glyco_hydro_17"/>
    <property type="match status" value="1"/>
</dbReference>
<keyword evidence="11" id="KW-0961">Cell wall biogenesis/degradation</keyword>
<dbReference type="PANTHER" id="PTHR16631:SF17">
    <property type="entry name" value="GLUCAN ENDO-1,3-BETA-GLUCOSIDASE BTGC"/>
    <property type="match status" value="1"/>
</dbReference>
<dbReference type="EMBL" id="VDCS01000013">
    <property type="protein sequence ID" value="TNJ42552.1"/>
    <property type="molecule type" value="Genomic_DNA"/>
</dbReference>
<dbReference type="InterPro" id="IPR017853">
    <property type="entry name" value="GH"/>
</dbReference>
<dbReference type="OrthoDB" id="9806824at2"/>
<dbReference type="InterPro" id="IPR050732">
    <property type="entry name" value="Beta-glucan_modifiers"/>
</dbReference>
<evidence type="ECO:0000256" key="8">
    <source>
        <dbReference type="ARBA" id="ARBA00023136"/>
    </source>
</evidence>
<dbReference type="GO" id="GO:0000272">
    <property type="term" value="P:polysaccharide catabolic process"/>
    <property type="evidence" value="ECO:0007669"/>
    <property type="project" value="UniProtKB-KW"/>
</dbReference>
<evidence type="ECO:0000313" key="17">
    <source>
        <dbReference type="Proteomes" id="UP000308713"/>
    </source>
</evidence>
<comment type="caution">
    <text evidence="16">The sequence shown here is derived from an EMBL/GenBank/DDBJ whole genome shotgun (WGS) entry which is preliminary data.</text>
</comment>
<sequence length="316" mass="36054">MSSKRNHKIMSLSGGNLNNKTTKGLQYLFEKTLKQGMHGLCFSPYEEGQKPGTHISEEQIRRRLELIRPYTTWIRSFSCTEGNELIPKIAKEYGLKTLVGAWLGKDSQINKKEIDGLIRLAKAGYVDIAAVGNEVLYRGDLSETELLVFMEKVKHALPNTPMGYVDAYYEFTDRPNITKACDVILANCYPYWEGCNLEYSLIYMKDMYRQALKAAKGKRVIITETGWPSEGTGLYGAIPSYESAIKYFINAQNWSKADNIEMFYFSSFDESWKVGAEGDVGAFWGLWDKNEKLKFSLNSIKKISRRLINFISIDPQ</sequence>
<evidence type="ECO:0000256" key="13">
    <source>
        <dbReference type="ARBA" id="ARBA00037649"/>
    </source>
</evidence>
<evidence type="ECO:0000256" key="7">
    <source>
        <dbReference type="ARBA" id="ARBA00022801"/>
    </source>
</evidence>
<dbReference type="GO" id="GO:0004553">
    <property type="term" value="F:hydrolase activity, hydrolyzing O-glycosyl compounds"/>
    <property type="evidence" value="ECO:0007669"/>
    <property type="project" value="InterPro"/>
</dbReference>
<dbReference type="GO" id="GO:0071555">
    <property type="term" value="P:cell wall organization"/>
    <property type="evidence" value="ECO:0007669"/>
    <property type="project" value="UniProtKB-KW"/>
</dbReference>
<evidence type="ECO:0000313" key="16">
    <source>
        <dbReference type="EMBL" id="TNJ42552.1"/>
    </source>
</evidence>
<proteinExistence type="predicted"/>
<keyword evidence="12" id="KW-0624">Polysaccharide degradation</keyword>
<dbReference type="InterPro" id="IPR000490">
    <property type="entry name" value="Glyco_hydro_17"/>
</dbReference>
<comment type="function">
    <text evidence="13">Glucanases play a role in cell expansion during growth, in cell-cell fusion during mating, and in spore release during sporulation. This enzyme may be involved in beta-glucan degradation. Active on laminarin and lichenan.</text>
</comment>
<gene>
    <name evidence="16" type="ORF">FGF67_13735</name>
</gene>
<evidence type="ECO:0000256" key="15">
    <source>
        <dbReference type="ARBA" id="ARBA00043078"/>
    </source>
</evidence>
<evidence type="ECO:0000256" key="12">
    <source>
        <dbReference type="ARBA" id="ARBA00023326"/>
    </source>
</evidence>
<evidence type="ECO:0000256" key="3">
    <source>
        <dbReference type="ARBA" id="ARBA00022475"/>
    </source>
</evidence>
<keyword evidence="5" id="KW-0964">Secreted</keyword>
<evidence type="ECO:0000256" key="14">
    <source>
        <dbReference type="ARBA" id="ARBA00042373"/>
    </source>
</evidence>
<evidence type="ECO:0000256" key="5">
    <source>
        <dbReference type="ARBA" id="ARBA00022525"/>
    </source>
</evidence>
<protein>
    <recommendedName>
        <fullName evidence="15">Endo-1,3-beta-glucanase btgC</fullName>
    </recommendedName>
    <alternativeName>
        <fullName evidence="14">Laminarinase btgC</fullName>
    </alternativeName>
</protein>
<keyword evidence="17" id="KW-1185">Reference proteome</keyword>
<evidence type="ECO:0000256" key="1">
    <source>
        <dbReference type="ARBA" id="ARBA00004191"/>
    </source>
</evidence>
<keyword evidence="4" id="KW-0134">Cell wall</keyword>
<evidence type="ECO:0000256" key="4">
    <source>
        <dbReference type="ARBA" id="ARBA00022512"/>
    </source>
</evidence>
<dbReference type="Proteomes" id="UP000308713">
    <property type="component" value="Unassembled WGS sequence"/>
</dbReference>
<comment type="subcellular location">
    <subcellularLocation>
        <location evidence="2">Cell membrane</location>
    </subcellularLocation>
    <subcellularLocation>
        <location evidence="1">Secreted</location>
        <location evidence="1">Cell wall</location>
    </subcellularLocation>
</comment>
<evidence type="ECO:0000256" key="11">
    <source>
        <dbReference type="ARBA" id="ARBA00023316"/>
    </source>
</evidence>
<dbReference type="AlphaFoldDB" id="A0A5C4SG07"/>
<organism evidence="16 17">
    <name type="scientific">Allotamlana fucoidanivorans</name>
    <dbReference type="NCBI Taxonomy" id="2583814"/>
    <lineage>
        <taxon>Bacteria</taxon>
        <taxon>Pseudomonadati</taxon>
        <taxon>Bacteroidota</taxon>
        <taxon>Flavobacteriia</taxon>
        <taxon>Flavobacteriales</taxon>
        <taxon>Flavobacteriaceae</taxon>
        <taxon>Allotamlana</taxon>
    </lineage>
</organism>
<evidence type="ECO:0000256" key="9">
    <source>
        <dbReference type="ARBA" id="ARBA00023180"/>
    </source>
</evidence>
<dbReference type="GO" id="GO:0005886">
    <property type="term" value="C:plasma membrane"/>
    <property type="evidence" value="ECO:0007669"/>
    <property type="project" value="UniProtKB-SubCell"/>
</dbReference>
<evidence type="ECO:0000256" key="10">
    <source>
        <dbReference type="ARBA" id="ARBA00023277"/>
    </source>
</evidence>
<evidence type="ECO:0000256" key="2">
    <source>
        <dbReference type="ARBA" id="ARBA00004236"/>
    </source>
</evidence>
<accession>A0A5C4SG07</accession>